<reference evidence="2 3" key="1">
    <citation type="submission" date="2019-08" db="EMBL/GenBank/DDBJ databases">
        <title>The genome sequence of a newly discovered highly antifungal drug resistant Aspergillus species, Aspergillus tanneri NIH 1004.</title>
        <authorList>
            <person name="Mounaud S."/>
            <person name="Singh I."/>
            <person name="Joardar V."/>
            <person name="Pakala S."/>
            <person name="Pakala S."/>
            <person name="Venepally P."/>
            <person name="Chung J.K."/>
            <person name="Losada L."/>
            <person name="Nierman W.C."/>
        </authorList>
    </citation>
    <scope>NUCLEOTIDE SEQUENCE [LARGE SCALE GENOMIC DNA]</scope>
    <source>
        <strain evidence="2 3">NIH1004</strain>
    </source>
</reference>
<feature type="region of interest" description="Disordered" evidence="1">
    <location>
        <begin position="300"/>
        <end position="342"/>
    </location>
</feature>
<dbReference type="Proteomes" id="UP000324241">
    <property type="component" value="Unassembled WGS sequence"/>
</dbReference>
<feature type="compositionally biased region" description="Low complexity" evidence="1">
    <location>
        <begin position="301"/>
        <end position="316"/>
    </location>
</feature>
<dbReference type="EMBL" id="QUQM01000009">
    <property type="protein sequence ID" value="KAA8641624.1"/>
    <property type="molecule type" value="Genomic_DNA"/>
</dbReference>
<evidence type="ECO:0000313" key="3">
    <source>
        <dbReference type="Proteomes" id="UP000324241"/>
    </source>
</evidence>
<evidence type="ECO:0000313" key="2">
    <source>
        <dbReference type="EMBL" id="KAA8641624.1"/>
    </source>
</evidence>
<dbReference type="OrthoDB" id="10617183at2759"/>
<dbReference type="GeneID" id="54334461"/>
<accession>A0A5M9M8F2</accession>
<organism evidence="2 3">
    <name type="scientific">Aspergillus tanneri</name>
    <dbReference type="NCBI Taxonomy" id="1220188"/>
    <lineage>
        <taxon>Eukaryota</taxon>
        <taxon>Fungi</taxon>
        <taxon>Dikarya</taxon>
        <taxon>Ascomycota</taxon>
        <taxon>Pezizomycotina</taxon>
        <taxon>Eurotiomycetes</taxon>
        <taxon>Eurotiomycetidae</taxon>
        <taxon>Eurotiales</taxon>
        <taxon>Aspergillaceae</taxon>
        <taxon>Aspergillus</taxon>
        <taxon>Aspergillus subgen. Circumdati</taxon>
    </lineage>
</organism>
<gene>
    <name evidence="2" type="ORF">ATNIH1004_011760</name>
</gene>
<comment type="caution">
    <text evidence="2">The sequence shown here is derived from an EMBL/GenBank/DDBJ whole genome shotgun (WGS) entry which is preliminary data.</text>
</comment>
<protein>
    <submittedName>
        <fullName evidence="2">Uncharacterized protein</fullName>
    </submittedName>
</protein>
<name>A0A5M9M8F2_9EURO</name>
<dbReference type="AlphaFoldDB" id="A0A5M9M8F2"/>
<proteinExistence type="predicted"/>
<evidence type="ECO:0000256" key="1">
    <source>
        <dbReference type="SAM" id="MobiDB-lite"/>
    </source>
</evidence>
<sequence length="342" mass="38267">MNPKILTQYLLATTDVISDGELKITGISCQSTKYDIQKYEIIHPIHFLQKHQFSYRYKTGCSNIATWKEAGVYLCHEGPNAIMVDSREIGRLAEVGNNEWHVNDAADTSGFVVDECCKHDVENTSHALSVQFKSYPSSSAYNSMAARPIGSVAGRFSELKVASEASDTWLGRCGWRGPSRSPTWPTRKGRVLERLDTGRDEAVAGGIARRRTGRGVVERGRQFNGRGDEIAVCLDGSRRSGCDDGLIDRRTYSDATFSNYRRRRARQFGPILYPRLVRVHPSHDMRFLALARHLRSTARMTTTTETPEGNGTPDEQQPQDDTDYGTGPPSVDFLSARRRRCG</sequence>
<dbReference type="RefSeq" id="XP_033420986.1">
    <property type="nucleotide sequence ID" value="XM_033576322.1"/>
</dbReference>